<sequence>MRCGQHAASDVPRAADAWPWFVQIGQCRGSLYSYDRLDHLLVVRFQADFVSTFPGLLAYNDARHLVRWRSHRA</sequence>
<dbReference type="STRING" id="1005945.SAMN05216561_1185"/>
<reference evidence="1 2" key="1">
    <citation type="submission" date="2016-10" db="EMBL/GenBank/DDBJ databases">
        <authorList>
            <person name="de Groot N.N."/>
        </authorList>
    </citation>
    <scope>NUCLEOTIDE SEQUENCE [LARGE SCALE GENOMIC DNA]</scope>
    <source>
        <strain evidence="1 2">CGMCC 1.11156</strain>
    </source>
</reference>
<keyword evidence="2" id="KW-1185">Reference proteome</keyword>
<organism evidence="1 2">
    <name type="scientific">Nocardioides psychrotolerans</name>
    <dbReference type="NCBI Taxonomy" id="1005945"/>
    <lineage>
        <taxon>Bacteria</taxon>
        <taxon>Bacillati</taxon>
        <taxon>Actinomycetota</taxon>
        <taxon>Actinomycetes</taxon>
        <taxon>Propionibacteriales</taxon>
        <taxon>Nocardioidaceae</taxon>
        <taxon>Nocardioides</taxon>
    </lineage>
</organism>
<proteinExistence type="predicted"/>
<evidence type="ECO:0000313" key="2">
    <source>
        <dbReference type="Proteomes" id="UP000198649"/>
    </source>
</evidence>
<protein>
    <submittedName>
        <fullName evidence="1">Uncharacterized protein</fullName>
    </submittedName>
</protein>
<dbReference type="EMBL" id="FOQG01000018">
    <property type="protein sequence ID" value="SFJ08651.1"/>
    <property type="molecule type" value="Genomic_DNA"/>
</dbReference>
<evidence type="ECO:0000313" key="1">
    <source>
        <dbReference type="EMBL" id="SFJ08651.1"/>
    </source>
</evidence>
<dbReference type="AlphaFoldDB" id="A0A1I3NHC1"/>
<gene>
    <name evidence="1" type="ORF">SAMN05216561_1185</name>
</gene>
<name>A0A1I3NHC1_9ACTN</name>
<dbReference type="Proteomes" id="UP000198649">
    <property type="component" value="Unassembled WGS sequence"/>
</dbReference>
<accession>A0A1I3NHC1</accession>